<dbReference type="Proteomes" id="UP000267208">
    <property type="component" value="Chromosome"/>
</dbReference>
<keyword evidence="3" id="KW-1185">Reference proteome</keyword>
<dbReference type="EMBL" id="CP031933">
    <property type="protein sequence ID" value="AYE37347.1"/>
    <property type="molecule type" value="Genomic_DNA"/>
</dbReference>
<keyword evidence="1" id="KW-1133">Transmembrane helix</keyword>
<keyword evidence="1" id="KW-0472">Membrane</keyword>
<evidence type="ECO:0000256" key="1">
    <source>
        <dbReference type="SAM" id="Phobius"/>
    </source>
</evidence>
<reference evidence="3" key="1">
    <citation type="submission" date="2018-08" db="EMBL/GenBank/DDBJ databases">
        <title>Genome of Lactobacillus sp. HBUAS52074.</title>
        <authorList>
            <person name="Guo Z."/>
            <person name="Zhang Z.D."/>
        </authorList>
    </citation>
    <scope>NUCLEOTIDE SEQUENCE [LARGE SCALE GENOMIC DNA]</scope>
    <source>
        <strain evidence="3">HBUAS52074</strain>
    </source>
</reference>
<dbReference type="KEGG" id="lzh:D1B17_01200"/>
<feature type="transmembrane region" description="Helical" evidence="1">
    <location>
        <begin position="6"/>
        <end position="29"/>
    </location>
</feature>
<dbReference type="RefSeq" id="WP_120141621.1">
    <property type="nucleotide sequence ID" value="NZ_CP031933.2"/>
</dbReference>
<gene>
    <name evidence="2" type="ORF">D1B17_01200</name>
</gene>
<sequence length="60" mass="7176">MLAEFVIIAMWMGIWVIVSLGMTMFIKLYQLIVPTKKYVNRPNFLQQWFKILLIVPLFMP</sequence>
<dbReference type="AlphaFoldDB" id="A0A386PSE3"/>
<proteinExistence type="predicted"/>
<name>A0A386PSE3_9LACO</name>
<keyword evidence="1" id="KW-0812">Transmembrane</keyword>
<evidence type="ECO:0000313" key="3">
    <source>
        <dbReference type="Proteomes" id="UP000267208"/>
    </source>
</evidence>
<organism evidence="2 3">
    <name type="scientific">Companilactobacillus zhachilii</name>
    <dbReference type="NCBI Taxonomy" id="2304606"/>
    <lineage>
        <taxon>Bacteria</taxon>
        <taxon>Bacillati</taxon>
        <taxon>Bacillota</taxon>
        <taxon>Bacilli</taxon>
        <taxon>Lactobacillales</taxon>
        <taxon>Lactobacillaceae</taxon>
        <taxon>Companilactobacillus</taxon>
    </lineage>
</organism>
<accession>A0A386PSE3</accession>
<evidence type="ECO:0000313" key="2">
    <source>
        <dbReference type="EMBL" id="AYE37347.1"/>
    </source>
</evidence>
<protein>
    <submittedName>
        <fullName evidence="2">Uncharacterized protein</fullName>
    </submittedName>
</protein>